<reference evidence="1 2" key="1">
    <citation type="submission" date="2021-12" db="EMBL/GenBank/DDBJ databases">
        <title>Genome sequencing of bacteria with rrn-lacking chromosome and rrn-plasmid.</title>
        <authorList>
            <person name="Anda M."/>
            <person name="Iwasaki W."/>
        </authorList>
    </citation>
    <scope>NUCLEOTIDE SEQUENCE [LARGE SCALE GENOMIC DNA]</scope>
    <source>
        <strain evidence="1 2">DSM 100852</strain>
    </source>
</reference>
<name>A0AAU9C7N1_9BACT</name>
<evidence type="ECO:0000313" key="2">
    <source>
        <dbReference type="Proteomes" id="UP001348817"/>
    </source>
</evidence>
<organism evidence="1 2">
    <name type="scientific">Fulvitalea axinellae</name>
    <dbReference type="NCBI Taxonomy" id="1182444"/>
    <lineage>
        <taxon>Bacteria</taxon>
        <taxon>Pseudomonadati</taxon>
        <taxon>Bacteroidota</taxon>
        <taxon>Cytophagia</taxon>
        <taxon>Cytophagales</taxon>
        <taxon>Persicobacteraceae</taxon>
        <taxon>Fulvitalea</taxon>
    </lineage>
</organism>
<dbReference type="EMBL" id="AP025314">
    <property type="protein sequence ID" value="BDD07994.1"/>
    <property type="molecule type" value="Genomic_DNA"/>
</dbReference>
<protein>
    <submittedName>
        <fullName evidence="1">Uncharacterized protein</fullName>
    </submittedName>
</protein>
<evidence type="ECO:0000313" key="1">
    <source>
        <dbReference type="EMBL" id="BDD07994.1"/>
    </source>
</evidence>
<proteinExistence type="predicted"/>
<keyword evidence="2" id="KW-1185">Reference proteome</keyword>
<sequence>MTNKPSCCDREMRQNFVRYRTSEGILVIYLVHGRLQFWCLVNSNTCNLFIFFHDPDDSISKVEISSI</sequence>
<dbReference type="AlphaFoldDB" id="A0AAU9C7N1"/>
<gene>
    <name evidence="1" type="ORF">FUAX_04260</name>
</gene>
<accession>A0AAU9C7N1</accession>
<dbReference type="KEGG" id="fax:FUAX_04260"/>
<dbReference type="Proteomes" id="UP001348817">
    <property type="component" value="Chromosome"/>
</dbReference>